<accession>A0A0G4NTV6</accession>
<gene>
    <name evidence="2" type="ORF">PCAMFM013_S001g000457</name>
</gene>
<reference evidence="2 3" key="1">
    <citation type="journal article" date="2014" name="Nat. Commun.">
        <title>Multiple recent horizontal transfers of a large genomic region in cheese making fungi.</title>
        <authorList>
            <person name="Cheeseman K."/>
            <person name="Ropars J."/>
            <person name="Renault P."/>
            <person name="Dupont J."/>
            <person name="Gouzy J."/>
            <person name="Branca A."/>
            <person name="Abraham A.L."/>
            <person name="Ceppi M."/>
            <person name="Conseiller E."/>
            <person name="Debuchy R."/>
            <person name="Malagnac F."/>
            <person name="Goarin A."/>
            <person name="Silar P."/>
            <person name="Lacoste S."/>
            <person name="Sallet E."/>
            <person name="Bensimon A."/>
            <person name="Giraud T."/>
            <person name="Brygoo Y."/>
        </authorList>
    </citation>
    <scope>NUCLEOTIDE SEQUENCE [LARGE SCALE GENOMIC DNA]</scope>
    <source>
        <strain evidence="3">FM 013</strain>
    </source>
</reference>
<evidence type="ECO:0000256" key="1">
    <source>
        <dbReference type="SAM" id="Phobius"/>
    </source>
</evidence>
<organism evidence="2 3">
    <name type="scientific">Penicillium camemberti (strain FM 013)</name>
    <dbReference type="NCBI Taxonomy" id="1429867"/>
    <lineage>
        <taxon>Eukaryota</taxon>
        <taxon>Fungi</taxon>
        <taxon>Dikarya</taxon>
        <taxon>Ascomycota</taxon>
        <taxon>Pezizomycotina</taxon>
        <taxon>Eurotiomycetes</taxon>
        <taxon>Eurotiomycetidae</taxon>
        <taxon>Eurotiales</taxon>
        <taxon>Aspergillaceae</taxon>
        <taxon>Penicillium</taxon>
    </lineage>
</organism>
<sequence>MAMQNIGLRTPGVLSIVFGVQGAFLLANAVYTLAYPSAASDLPDSPLAGVPSHTVRCIGVTSLSTGTIYAIASYQRNIPIMVASLPGRLFAGFVFYRNGGAWTRVAIFEVCMGLVNAAALVWDLYI</sequence>
<proteinExistence type="predicted"/>
<name>A0A0G4NTV6_PENC3</name>
<protein>
    <submittedName>
        <fullName evidence="2">WD40 repeat, conserved site</fullName>
    </submittedName>
</protein>
<dbReference type="AlphaFoldDB" id="A0A0G4NTV6"/>
<evidence type="ECO:0000313" key="2">
    <source>
        <dbReference type="EMBL" id="CRL17497.1"/>
    </source>
</evidence>
<keyword evidence="1" id="KW-0812">Transmembrane</keyword>
<dbReference type="Proteomes" id="UP000053732">
    <property type="component" value="Unassembled WGS sequence"/>
</dbReference>
<dbReference type="EMBL" id="HG793134">
    <property type="protein sequence ID" value="CRL17497.1"/>
    <property type="molecule type" value="Genomic_DNA"/>
</dbReference>
<feature type="transmembrane region" description="Helical" evidence="1">
    <location>
        <begin position="12"/>
        <end position="33"/>
    </location>
</feature>
<keyword evidence="1" id="KW-0472">Membrane</keyword>
<keyword evidence="1" id="KW-1133">Transmembrane helix</keyword>
<keyword evidence="3" id="KW-1185">Reference proteome</keyword>
<feature type="transmembrane region" description="Helical" evidence="1">
    <location>
        <begin position="102"/>
        <end position="125"/>
    </location>
</feature>
<evidence type="ECO:0000313" key="3">
    <source>
        <dbReference type="Proteomes" id="UP000053732"/>
    </source>
</evidence>